<dbReference type="EMBL" id="JBJQND010000007">
    <property type="protein sequence ID" value="KAL3871945.1"/>
    <property type="molecule type" value="Genomic_DNA"/>
</dbReference>
<organism evidence="3 4">
    <name type="scientific">Sinanodonta woodiana</name>
    <name type="common">Chinese pond mussel</name>
    <name type="synonym">Anodonta woodiana</name>
    <dbReference type="NCBI Taxonomy" id="1069815"/>
    <lineage>
        <taxon>Eukaryota</taxon>
        <taxon>Metazoa</taxon>
        <taxon>Spiralia</taxon>
        <taxon>Lophotrochozoa</taxon>
        <taxon>Mollusca</taxon>
        <taxon>Bivalvia</taxon>
        <taxon>Autobranchia</taxon>
        <taxon>Heteroconchia</taxon>
        <taxon>Palaeoheterodonta</taxon>
        <taxon>Unionida</taxon>
        <taxon>Unionoidea</taxon>
        <taxon>Unionidae</taxon>
        <taxon>Unioninae</taxon>
        <taxon>Sinanodonta</taxon>
    </lineage>
</organism>
<comment type="caution">
    <text evidence="3">The sequence shown here is derived from an EMBL/GenBank/DDBJ whole genome shotgun (WGS) entry which is preliminary data.</text>
</comment>
<keyword evidence="1" id="KW-0175">Coiled coil</keyword>
<name>A0ABD3WHG6_SINWO</name>
<dbReference type="AlphaFoldDB" id="A0ABD3WHG6"/>
<feature type="coiled-coil region" evidence="1">
    <location>
        <begin position="16"/>
        <end position="46"/>
    </location>
</feature>
<accession>A0ABD3WHG6</accession>
<feature type="non-terminal residue" evidence="3">
    <location>
        <position position="1"/>
    </location>
</feature>
<sequence>ERQKTIAAERQREEAVRFAEIQRLKYQDESRQMQENMQQLVQKQQQMIQHVMEHQNKVVDDRLKESERLLKEGFIAEAAKLRNNAEGLENQLKEYKNKTHKREENVRQLERIQHDQFQHVLNQQSKALEDLKEQTGMLKDHLNAEAAKLRDNAKGLEALLKEQEGMLKDTFTAEFAKLRNETDMSRQENVRLREEFEKSRQPTSGGPCLLM</sequence>
<reference evidence="3 4" key="1">
    <citation type="submission" date="2024-11" db="EMBL/GenBank/DDBJ databases">
        <title>Chromosome-level genome assembly of the freshwater bivalve Anodonta woodiana.</title>
        <authorList>
            <person name="Chen X."/>
        </authorList>
    </citation>
    <scope>NUCLEOTIDE SEQUENCE [LARGE SCALE GENOMIC DNA]</scope>
    <source>
        <strain evidence="3">MN2024</strain>
        <tissue evidence="3">Gills</tissue>
    </source>
</reference>
<gene>
    <name evidence="3" type="ORF">ACJMK2_039917</name>
</gene>
<evidence type="ECO:0000256" key="1">
    <source>
        <dbReference type="SAM" id="Coils"/>
    </source>
</evidence>
<evidence type="ECO:0000313" key="3">
    <source>
        <dbReference type="EMBL" id="KAL3871945.1"/>
    </source>
</evidence>
<feature type="compositionally biased region" description="Basic and acidic residues" evidence="2">
    <location>
        <begin position="182"/>
        <end position="200"/>
    </location>
</feature>
<protein>
    <submittedName>
        <fullName evidence="3">Uncharacterized protein</fullName>
    </submittedName>
</protein>
<keyword evidence="4" id="KW-1185">Reference proteome</keyword>
<evidence type="ECO:0000256" key="2">
    <source>
        <dbReference type="SAM" id="MobiDB-lite"/>
    </source>
</evidence>
<proteinExistence type="predicted"/>
<dbReference type="Proteomes" id="UP001634394">
    <property type="component" value="Unassembled WGS sequence"/>
</dbReference>
<dbReference type="Gene3D" id="1.20.1000.10">
    <property type="entry name" value="Guanylate-binding protein, C-terminal domain"/>
    <property type="match status" value="1"/>
</dbReference>
<feature type="region of interest" description="Disordered" evidence="2">
    <location>
        <begin position="182"/>
        <end position="211"/>
    </location>
</feature>
<evidence type="ECO:0000313" key="4">
    <source>
        <dbReference type="Proteomes" id="UP001634394"/>
    </source>
</evidence>